<dbReference type="GO" id="GO:0016020">
    <property type="term" value="C:membrane"/>
    <property type="evidence" value="ECO:0007669"/>
    <property type="project" value="UniProtKB-SubCell"/>
</dbReference>
<feature type="transmembrane region" description="Helical" evidence="6">
    <location>
        <begin position="20"/>
        <end position="41"/>
    </location>
</feature>
<reference evidence="8 9" key="1">
    <citation type="submission" date="2019-02" db="EMBL/GenBank/DDBJ databases">
        <title>Deep-cultivation of Planctomycetes and their phenomic and genomic characterization uncovers novel biology.</title>
        <authorList>
            <person name="Wiegand S."/>
            <person name="Jogler M."/>
            <person name="Boedeker C."/>
            <person name="Pinto D."/>
            <person name="Vollmers J."/>
            <person name="Rivas-Marin E."/>
            <person name="Kohn T."/>
            <person name="Peeters S.H."/>
            <person name="Heuer A."/>
            <person name="Rast P."/>
            <person name="Oberbeckmann S."/>
            <person name="Bunk B."/>
            <person name="Jeske O."/>
            <person name="Meyerdierks A."/>
            <person name="Storesund J.E."/>
            <person name="Kallscheuer N."/>
            <person name="Luecker S."/>
            <person name="Lage O.M."/>
            <person name="Pohl T."/>
            <person name="Merkel B.J."/>
            <person name="Hornburger P."/>
            <person name="Mueller R.-W."/>
            <person name="Bruemmer F."/>
            <person name="Labrenz M."/>
            <person name="Spormann A.M."/>
            <person name="Op Den Camp H."/>
            <person name="Overmann J."/>
            <person name="Amann R."/>
            <person name="Jetten M.S.M."/>
            <person name="Mascher T."/>
            <person name="Medema M.H."/>
            <person name="Devos D.P."/>
            <person name="Kaster A.-K."/>
            <person name="Ovreas L."/>
            <person name="Rohde M."/>
            <person name="Galperin M.Y."/>
            <person name="Jogler C."/>
        </authorList>
    </citation>
    <scope>NUCLEOTIDE SEQUENCE [LARGE SCALE GENOMIC DNA]</scope>
    <source>
        <strain evidence="8 9">Pla111</strain>
    </source>
</reference>
<dbReference type="PANTHER" id="PTHR31040">
    <property type="entry name" value="NURIM"/>
    <property type="match status" value="1"/>
</dbReference>
<dbReference type="RefSeq" id="WP_146571720.1">
    <property type="nucleotide sequence ID" value="NZ_SJPH01000002.1"/>
</dbReference>
<evidence type="ECO:0000259" key="7">
    <source>
        <dbReference type="Pfam" id="PF07298"/>
    </source>
</evidence>
<keyword evidence="4 6" id="KW-1133">Transmembrane helix</keyword>
<dbReference type="AlphaFoldDB" id="A0A5C5WAQ2"/>
<evidence type="ECO:0000313" key="8">
    <source>
        <dbReference type="EMBL" id="TWT47245.1"/>
    </source>
</evidence>
<comment type="similarity">
    <text evidence="2">Belongs to the nurim family.</text>
</comment>
<dbReference type="OrthoDB" id="9789029at2"/>
<gene>
    <name evidence="8" type="ORF">Pla111_08570</name>
</gene>
<keyword evidence="3 6" id="KW-0812">Transmembrane</keyword>
<dbReference type="PANTHER" id="PTHR31040:SF1">
    <property type="entry name" value="NURIM"/>
    <property type="match status" value="1"/>
</dbReference>
<feature type="domain" description="NnrU" evidence="7">
    <location>
        <begin position="63"/>
        <end position="229"/>
    </location>
</feature>
<evidence type="ECO:0000256" key="1">
    <source>
        <dbReference type="ARBA" id="ARBA00004141"/>
    </source>
</evidence>
<dbReference type="InterPro" id="IPR009915">
    <property type="entry name" value="NnrU_dom"/>
</dbReference>
<evidence type="ECO:0000256" key="6">
    <source>
        <dbReference type="SAM" id="Phobius"/>
    </source>
</evidence>
<keyword evidence="5 6" id="KW-0472">Membrane</keyword>
<sequence length="265" mass="29821">MEVLLSPLRGEAFSRAAHRVTGAMIGVAVQLLFVVTVWYLFWFLKDGALAMGGGSLLQDTFLALFFAVPHSLLLYPPVRRRLGRVIGPAFYGLFYAGVTCVSLLLVIFLWRPVGPMLWQASGFVRYAIEAGFYASWIALAYSLHLTGLGFQTGLTPWLAWVRGTSQPRRAFAPRGAYRWMRHPVYLSFMGLLWFTPTMTLDHAVLTGVWTLYLFVGSWLKDRRLEHYLGDTYHEYQTQVTGYPLVGIGPLGKRRVATPAPQRQAA</sequence>
<evidence type="ECO:0000256" key="5">
    <source>
        <dbReference type="ARBA" id="ARBA00023136"/>
    </source>
</evidence>
<evidence type="ECO:0000313" key="9">
    <source>
        <dbReference type="Proteomes" id="UP000318995"/>
    </source>
</evidence>
<evidence type="ECO:0000256" key="3">
    <source>
        <dbReference type="ARBA" id="ARBA00022692"/>
    </source>
</evidence>
<name>A0A5C5WAQ2_9BACT</name>
<dbReference type="InterPro" id="IPR033580">
    <property type="entry name" value="Nurim-like"/>
</dbReference>
<feature type="transmembrane region" description="Helical" evidence="6">
    <location>
        <begin position="130"/>
        <end position="158"/>
    </location>
</feature>
<dbReference type="EMBL" id="SJPH01000002">
    <property type="protein sequence ID" value="TWT47245.1"/>
    <property type="molecule type" value="Genomic_DNA"/>
</dbReference>
<comment type="caution">
    <text evidence="8">The sequence shown here is derived from an EMBL/GenBank/DDBJ whole genome shotgun (WGS) entry which is preliminary data.</text>
</comment>
<proteinExistence type="inferred from homology"/>
<feature type="transmembrane region" description="Helical" evidence="6">
    <location>
        <begin position="202"/>
        <end position="219"/>
    </location>
</feature>
<dbReference type="Pfam" id="PF07298">
    <property type="entry name" value="NnrU"/>
    <property type="match status" value="1"/>
</dbReference>
<feature type="transmembrane region" description="Helical" evidence="6">
    <location>
        <begin position="90"/>
        <end position="110"/>
    </location>
</feature>
<keyword evidence="9" id="KW-1185">Reference proteome</keyword>
<dbReference type="Proteomes" id="UP000318995">
    <property type="component" value="Unassembled WGS sequence"/>
</dbReference>
<evidence type="ECO:0000256" key="2">
    <source>
        <dbReference type="ARBA" id="ARBA00010631"/>
    </source>
</evidence>
<evidence type="ECO:0000256" key="4">
    <source>
        <dbReference type="ARBA" id="ARBA00022989"/>
    </source>
</evidence>
<organism evidence="8 9">
    <name type="scientific">Botrimarina hoheduenensis</name>
    <dbReference type="NCBI Taxonomy" id="2528000"/>
    <lineage>
        <taxon>Bacteria</taxon>
        <taxon>Pseudomonadati</taxon>
        <taxon>Planctomycetota</taxon>
        <taxon>Planctomycetia</taxon>
        <taxon>Pirellulales</taxon>
        <taxon>Lacipirellulaceae</taxon>
        <taxon>Botrimarina</taxon>
    </lineage>
</organism>
<comment type="subcellular location">
    <subcellularLocation>
        <location evidence="1">Membrane</location>
        <topology evidence="1">Multi-pass membrane protein</topology>
    </subcellularLocation>
</comment>
<dbReference type="Gene3D" id="1.20.120.1630">
    <property type="match status" value="1"/>
</dbReference>
<protein>
    <submittedName>
        <fullName evidence="8">NnrU protein</fullName>
    </submittedName>
</protein>
<accession>A0A5C5WAQ2</accession>